<evidence type="ECO:0008006" key="5">
    <source>
        <dbReference type="Google" id="ProtNLM"/>
    </source>
</evidence>
<feature type="coiled-coil region" evidence="1">
    <location>
        <begin position="94"/>
        <end position="141"/>
    </location>
</feature>
<gene>
    <name evidence="3" type="ORF">CQ12_13210</name>
</gene>
<keyword evidence="2" id="KW-0472">Membrane</keyword>
<dbReference type="RefSeq" id="WP_057838370.1">
    <property type="nucleotide sequence ID" value="NZ_LLXZ01000162.1"/>
</dbReference>
<dbReference type="InterPro" id="IPR025570">
    <property type="entry name" value="DUF4337"/>
</dbReference>
<dbReference type="AlphaFoldDB" id="A0A0R3L481"/>
<feature type="transmembrane region" description="Helical" evidence="2">
    <location>
        <begin position="176"/>
        <end position="199"/>
    </location>
</feature>
<evidence type="ECO:0000256" key="1">
    <source>
        <dbReference type="SAM" id="Coils"/>
    </source>
</evidence>
<protein>
    <recommendedName>
        <fullName evidence="5">DUF4337 domain-containing protein</fullName>
    </recommendedName>
</protein>
<keyword evidence="2" id="KW-0812">Transmembrane</keyword>
<keyword evidence="2" id="KW-1133">Transmembrane helix</keyword>
<keyword evidence="4" id="KW-1185">Reference proteome</keyword>
<evidence type="ECO:0000313" key="4">
    <source>
        <dbReference type="Proteomes" id="UP000050863"/>
    </source>
</evidence>
<name>A0A0R3L481_9BRAD</name>
<accession>A0A0R3L481</accession>
<feature type="transmembrane region" description="Helical" evidence="2">
    <location>
        <begin position="23"/>
        <end position="42"/>
    </location>
</feature>
<dbReference type="OrthoDB" id="7992954at2"/>
<dbReference type="Proteomes" id="UP000050863">
    <property type="component" value="Unassembled WGS sequence"/>
</dbReference>
<dbReference type="Pfam" id="PF14235">
    <property type="entry name" value="DUF4337"/>
    <property type="match status" value="1"/>
</dbReference>
<evidence type="ECO:0000256" key="2">
    <source>
        <dbReference type="SAM" id="Phobius"/>
    </source>
</evidence>
<keyword evidence="1" id="KW-0175">Coiled coil</keyword>
<sequence>MKAEDAAEMMDQDKENDRFKQRAAVGIAILAMLLAITGLGGANAGKEATNNNIYAANQYAFYQAKNIRQTDYNLAADAIELAFLQDGSLNAEARAALKAKAEAYRKTAARYESEPETQEGKKELMVRAKDYESKRDHALKQDPYFDYAEALLQIAIVLISVSIVATLPWLAIVGSIVGAAGGLLMVNGYTLAVEIPFLAA</sequence>
<proteinExistence type="predicted"/>
<dbReference type="STRING" id="280332.CQ12_13210"/>
<reference evidence="3 4" key="1">
    <citation type="submission" date="2014-03" db="EMBL/GenBank/DDBJ databases">
        <title>Bradyrhizobium valentinum sp. nov., isolated from effective nodules of Lupinus mariae-josephae, a lupine endemic of basic-lime soils in Eastern Spain.</title>
        <authorList>
            <person name="Duran D."/>
            <person name="Rey L."/>
            <person name="Navarro A."/>
            <person name="Busquets A."/>
            <person name="Imperial J."/>
            <person name="Ruiz-Argueso T."/>
        </authorList>
    </citation>
    <scope>NUCLEOTIDE SEQUENCE [LARGE SCALE GENOMIC DNA]</scope>
    <source>
        <strain evidence="3 4">PAC68</strain>
    </source>
</reference>
<evidence type="ECO:0000313" key="3">
    <source>
        <dbReference type="EMBL" id="KRR01806.1"/>
    </source>
</evidence>
<dbReference type="EMBL" id="LLXZ01000162">
    <property type="protein sequence ID" value="KRR01806.1"/>
    <property type="molecule type" value="Genomic_DNA"/>
</dbReference>
<comment type="caution">
    <text evidence="3">The sequence shown here is derived from an EMBL/GenBank/DDBJ whole genome shotgun (WGS) entry which is preliminary data.</text>
</comment>
<feature type="transmembrane region" description="Helical" evidence="2">
    <location>
        <begin position="150"/>
        <end position="170"/>
    </location>
</feature>
<organism evidence="3 4">
    <name type="scientific">Bradyrhizobium jicamae</name>
    <dbReference type="NCBI Taxonomy" id="280332"/>
    <lineage>
        <taxon>Bacteria</taxon>
        <taxon>Pseudomonadati</taxon>
        <taxon>Pseudomonadota</taxon>
        <taxon>Alphaproteobacteria</taxon>
        <taxon>Hyphomicrobiales</taxon>
        <taxon>Nitrobacteraceae</taxon>
        <taxon>Bradyrhizobium</taxon>
    </lineage>
</organism>